<dbReference type="InterPro" id="IPR050809">
    <property type="entry name" value="UgpAE/MalFG_permease"/>
</dbReference>
<evidence type="ECO:0000256" key="4">
    <source>
        <dbReference type="ARBA" id="ARBA00022692"/>
    </source>
</evidence>
<dbReference type="SUPFAM" id="SSF161098">
    <property type="entry name" value="MetI-like"/>
    <property type="match status" value="1"/>
</dbReference>
<protein>
    <submittedName>
        <fullName evidence="9">ABC transporter permease subunit</fullName>
    </submittedName>
</protein>
<evidence type="ECO:0000259" key="8">
    <source>
        <dbReference type="PROSITE" id="PS50928"/>
    </source>
</evidence>
<gene>
    <name evidence="9" type="ORF">NRE15_05225</name>
</gene>
<dbReference type="PANTHER" id="PTHR43227:SF11">
    <property type="entry name" value="BLL4140 PROTEIN"/>
    <property type="match status" value="1"/>
</dbReference>
<proteinExistence type="inferred from homology"/>
<evidence type="ECO:0000256" key="1">
    <source>
        <dbReference type="ARBA" id="ARBA00004651"/>
    </source>
</evidence>
<keyword evidence="2 7" id="KW-0813">Transport</keyword>
<sequence length="315" mass="35739">MTSNKEKKEFRAKERKTKVKFIKQNWQLYLFLFPTLLYFVIFHYAPMYGILMAFKDYSPALGIWKSPWVGFMWFEDFFNSYYFTDLLKNTLGISIYQIIVGFPAPIILALLMNEVKDGLYKRGLQTITYAPHFISLVVMVGIIIAFLSPTTGLINNILGLFGIGPIPFMIQPKWFKTIYVFSGVWQSTGWGAIIYIAALSGVDPQLHEAAIMDGASRLQRIRHINIPAIVPIIVVMFILEMGGIMSVGFQKVLLMQNELNMSSSDVISTFVYRTGLLDAQYSYSTAVGLFDSVINATLLLTVNQISKKITQIGLW</sequence>
<keyword evidence="5 7" id="KW-1133">Transmembrane helix</keyword>
<evidence type="ECO:0000256" key="5">
    <source>
        <dbReference type="ARBA" id="ARBA00022989"/>
    </source>
</evidence>
<comment type="similarity">
    <text evidence="7">Belongs to the binding-protein-dependent transport system permease family.</text>
</comment>
<keyword evidence="4 7" id="KW-0812">Transmembrane</keyword>
<dbReference type="PROSITE" id="PS50928">
    <property type="entry name" value="ABC_TM1"/>
    <property type="match status" value="1"/>
</dbReference>
<dbReference type="PANTHER" id="PTHR43227">
    <property type="entry name" value="BLL4140 PROTEIN"/>
    <property type="match status" value="1"/>
</dbReference>
<feature type="transmembrane region" description="Helical" evidence="7">
    <location>
        <begin position="57"/>
        <end position="74"/>
    </location>
</feature>
<evidence type="ECO:0000256" key="2">
    <source>
        <dbReference type="ARBA" id="ARBA00022448"/>
    </source>
</evidence>
<accession>A0ABY5P9N2</accession>
<evidence type="ECO:0000256" key="7">
    <source>
        <dbReference type="RuleBase" id="RU363032"/>
    </source>
</evidence>
<dbReference type="InterPro" id="IPR000515">
    <property type="entry name" value="MetI-like"/>
</dbReference>
<evidence type="ECO:0000313" key="10">
    <source>
        <dbReference type="Proteomes" id="UP001315967"/>
    </source>
</evidence>
<dbReference type="Pfam" id="PF00528">
    <property type="entry name" value="BPD_transp_1"/>
    <property type="match status" value="1"/>
</dbReference>
<feature type="transmembrane region" description="Helical" evidence="7">
    <location>
        <begin position="127"/>
        <end position="147"/>
    </location>
</feature>
<dbReference type="Proteomes" id="UP001315967">
    <property type="component" value="Chromosome"/>
</dbReference>
<evidence type="ECO:0000313" key="9">
    <source>
        <dbReference type="EMBL" id="UUX35469.1"/>
    </source>
</evidence>
<dbReference type="Gene3D" id="1.10.3720.10">
    <property type="entry name" value="MetI-like"/>
    <property type="match status" value="1"/>
</dbReference>
<feature type="transmembrane region" description="Helical" evidence="7">
    <location>
        <begin position="228"/>
        <end position="249"/>
    </location>
</feature>
<feature type="domain" description="ABC transmembrane type-1" evidence="8">
    <location>
        <begin position="87"/>
        <end position="302"/>
    </location>
</feature>
<keyword evidence="6 7" id="KW-0472">Membrane</keyword>
<dbReference type="InterPro" id="IPR035906">
    <property type="entry name" value="MetI-like_sf"/>
</dbReference>
<feature type="transmembrane region" description="Helical" evidence="7">
    <location>
        <begin position="177"/>
        <end position="198"/>
    </location>
</feature>
<organism evidence="9 10">
    <name type="scientific">Fundicoccus culcitae</name>
    <dbReference type="NCBI Taxonomy" id="2969821"/>
    <lineage>
        <taxon>Bacteria</taxon>
        <taxon>Bacillati</taxon>
        <taxon>Bacillota</taxon>
        <taxon>Bacilli</taxon>
        <taxon>Lactobacillales</taxon>
        <taxon>Aerococcaceae</taxon>
        <taxon>Fundicoccus</taxon>
    </lineage>
</organism>
<keyword evidence="10" id="KW-1185">Reference proteome</keyword>
<dbReference type="EMBL" id="CP102453">
    <property type="protein sequence ID" value="UUX35469.1"/>
    <property type="molecule type" value="Genomic_DNA"/>
</dbReference>
<reference evidence="9 10" key="1">
    <citation type="submission" date="2022-08" db="EMBL/GenBank/DDBJ databases">
        <title>Aerococcaceae sp. nov isolated from spoiled eye mask.</title>
        <authorList>
            <person name="Zhou G."/>
            <person name="Xie X.-B."/>
            <person name="Shi Q.-S."/>
            <person name="Wang Y.-S."/>
            <person name="Wen X."/>
            <person name="Peng H."/>
            <person name="Yang X.-J."/>
            <person name="Tao H.-B."/>
            <person name="Huang X.-M."/>
        </authorList>
    </citation>
    <scope>NUCLEOTIDE SEQUENCE [LARGE SCALE GENOMIC DNA]</scope>
    <source>
        <strain evidence="10">DM20194951</strain>
    </source>
</reference>
<evidence type="ECO:0000256" key="3">
    <source>
        <dbReference type="ARBA" id="ARBA00022475"/>
    </source>
</evidence>
<feature type="transmembrane region" description="Helical" evidence="7">
    <location>
        <begin position="26"/>
        <end position="45"/>
    </location>
</feature>
<dbReference type="RefSeq" id="WP_313794953.1">
    <property type="nucleotide sequence ID" value="NZ_CP102453.1"/>
</dbReference>
<comment type="subcellular location">
    <subcellularLocation>
        <location evidence="1 7">Cell membrane</location>
        <topology evidence="1 7">Multi-pass membrane protein</topology>
    </subcellularLocation>
</comment>
<keyword evidence="3" id="KW-1003">Cell membrane</keyword>
<feature type="transmembrane region" description="Helical" evidence="7">
    <location>
        <begin position="153"/>
        <end position="170"/>
    </location>
</feature>
<name>A0ABY5P9N2_9LACT</name>
<evidence type="ECO:0000256" key="6">
    <source>
        <dbReference type="ARBA" id="ARBA00023136"/>
    </source>
</evidence>
<dbReference type="CDD" id="cd06261">
    <property type="entry name" value="TM_PBP2"/>
    <property type="match status" value="1"/>
</dbReference>
<feature type="transmembrane region" description="Helical" evidence="7">
    <location>
        <begin position="94"/>
        <end position="115"/>
    </location>
</feature>